<evidence type="ECO:0000256" key="1">
    <source>
        <dbReference type="ARBA" id="ARBA00022741"/>
    </source>
</evidence>
<dbReference type="GO" id="GO:0005524">
    <property type="term" value="F:ATP binding"/>
    <property type="evidence" value="ECO:0007669"/>
    <property type="project" value="UniProtKB-KW"/>
</dbReference>
<feature type="non-terminal residue" evidence="5">
    <location>
        <position position="1"/>
    </location>
</feature>
<gene>
    <name evidence="5" type="ORF">G2916_23215</name>
</gene>
<dbReference type="PROSITE" id="PS50893">
    <property type="entry name" value="ABC_TRANSPORTER_2"/>
    <property type="match status" value="1"/>
</dbReference>
<dbReference type="InterPro" id="IPR039421">
    <property type="entry name" value="Type_1_exporter"/>
</dbReference>
<dbReference type="AlphaFoldDB" id="A0A726DLC0"/>
<keyword evidence="3" id="KW-0472">Membrane</keyword>
<dbReference type="InterPro" id="IPR027417">
    <property type="entry name" value="P-loop_NTPase"/>
</dbReference>
<feature type="domain" description="ABC transporter" evidence="4">
    <location>
        <begin position="89"/>
        <end position="313"/>
    </location>
</feature>
<keyword evidence="3" id="KW-0812">Transmembrane</keyword>
<dbReference type="SUPFAM" id="SSF52540">
    <property type="entry name" value="P-loop containing nucleoside triphosphate hydrolases"/>
    <property type="match status" value="1"/>
</dbReference>
<proteinExistence type="predicted"/>
<keyword evidence="1" id="KW-0547">Nucleotide-binding</keyword>
<protein>
    <submittedName>
        <fullName evidence="5">ATP-binding cassette domain-containing protein</fullName>
    </submittedName>
</protein>
<evidence type="ECO:0000259" key="4">
    <source>
        <dbReference type="PROSITE" id="PS50893"/>
    </source>
</evidence>
<dbReference type="Pfam" id="PF00005">
    <property type="entry name" value="ABC_tran"/>
    <property type="match status" value="1"/>
</dbReference>
<evidence type="ECO:0000256" key="3">
    <source>
        <dbReference type="SAM" id="Phobius"/>
    </source>
</evidence>
<dbReference type="SMART" id="SM00382">
    <property type="entry name" value="AAA"/>
    <property type="match status" value="1"/>
</dbReference>
<reference evidence="5" key="2">
    <citation type="submission" date="2019-10" db="EMBL/GenBank/DDBJ databases">
        <authorList>
            <consortium name="NCBI Pathogen Detection Project"/>
        </authorList>
    </citation>
    <scope>NUCLEOTIDE SEQUENCE</scope>
    <source>
        <strain evidence="5">Salmonella enterica</strain>
    </source>
</reference>
<organism evidence="5">
    <name type="scientific">Salmonella diarizonae</name>
    <dbReference type="NCBI Taxonomy" id="59204"/>
    <lineage>
        <taxon>Bacteria</taxon>
        <taxon>Pseudomonadati</taxon>
        <taxon>Pseudomonadota</taxon>
        <taxon>Gammaproteobacteria</taxon>
        <taxon>Enterobacterales</taxon>
        <taxon>Enterobacteriaceae</taxon>
        <taxon>Salmonella</taxon>
    </lineage>
</organism>
<dbReference type="PANTHER" id="PTHR24221:SF654">
    <property type="entry name" value="ATP-BINDING CASSETTE SUB-FAMILY B MEMBER 6"/>
    <property type="match status" value="1"/>
</dbReference>
<dbReference type="GO" id="GO:0016887">
    <property type="term" value="F:ATP hydrolysis activity"/>
    <property type="evidence" value="ECO:0007669"/>
    <property type="project" value="InterPro"/>
</dbReference>
<feature type="transmembrane region" description="Helical" evidence="3">
    <location>
        <begin position="6"/>
        <end position="36"/>
    </location>
</feature>
<accession>A0A726DLC0</accession>
<evidence type="ECO:0000256" key="2">
    <source>
        <dbReference type="ARBA" id="ARBA00022840"/>
    </source>
</evidence>
<dbReference type="InterPro" id="IPR003593">
    <property type="entry name" value="AAA+_ATPase"/>
</dbReference>
<sequence length="314" mass="34840">IKANSFVSMIVMFISSYFAVVNGSLTTASIIAIMIINSRLSGALVGGVNKLYLSRLHSFHIMNSLSELLKDKDTFVSHSGIYISRIQQLSVEKLSISFAERKLIEPLSFTAVPGDFIGIVGASGAGKSSLIKALSNSINCYTGSVKLNNVDITHISEEYIQSCIAYHSTNSSFIKGSLRENFMIYGVVDDSDIIEILTLCCRNLILSKENVDEKFVDELNLSNGEKQKILLCLALFKKPEMVFLDESTSYLSTADALDFLERIKHLYSDSIVIFATHDISLQRLFTRKIELSHEHLRTVSCNTTISIPKMKLNG</sequence>
<reference evidence="5" key="1">
    <citation type="journal article" date="2018" name="Genome Biol.">
        <title>SKESA: strategic k-mer extension for scrupulous assemblies.</title>
        <authorList>
            <person name="Souvorov A."/>
            <person name="Agarwala R."/>
            <person name="Lipman D.J."/>
        </authorList>
    </citation>
    <scope>NUCLEOTIDE SEQUENCE</scope>
    <source>
        <strain evidence="5">Salmonella enterica</strain>
    </source>
</reference>
<dbReference type="InterPro" id="IPR003439">
    <property type="entry name" value="ABC_transporter-like_ATP-bd"/>
</dbReference>
<dbReference type="Gene3D" id="3.40.50.300">
    <property type="entry name" value="P-loop containing nucleotide triphosphate hydrolases"/>
    <property type="match status" value="1"/>
</dbReference>
<name>A0A726DLC0_SALDZ</name>
<keyword evidence="3" id="KW-1133">Transmembrane helix</keyword>
<keyword evidence="2 5" id="KW-0067">ATP-binding</keyword>
<dbReference type="GO" id="GO:0042626">
    <property type="term" value="F:ATPase-coupled transmembrane transporter activity"/>
    <property type="evidence" value="ECO:0007669"/>
    <property type="project" value="TreeGrafter"/>
</dbReference>
<comment type="caution">
    <text evidence="5">The sequence shown here is derived from an EMBL/GenBank/DDBJ whole genome shotgun (WGS) entry which is preliminary data.</text>
</comment>
<dbReference type="PANTHER" id="PTHR24221">
    <property type="entry name" value="ATP-BINDING CASSETTE SUB-FAMILY B"/>
    <property type="match status" value="1"/>
</dbReference>
<dbReference type="EMBL" id="DAAQXJ010000262">
    <property type="protein sequence ID" value="HAE1267310.1"/>
    <property type="molecule type" value="Genomic_DNA"/>
</dbReference>
<evidence type="ECO:0000313" key="5">
    <source>
        <dbReference type="EMBL" id="HAE1267310.1"/>
    </source>
</evidence>